<dbReference type="SUPFAM" id="SSF53254">
    <property type="entry name" value="Phosphoglycerate mutase-like"/>
    <property type="match status" value="1"/>
</dbReference>
<dbReference type="Proteomes" id="UP000436016">
    <property type="component" value="Unassembled WGS sequence"/>
</dbReference>
<dbReference type="PANTHER" id="PTHR47623:SF1">
    <property type="entry name" value="OS09G0287300 PROTEIN"/>
    <property type="match status" value="1"/>
</dbReference>
<reference evidence="3 4" key="1">
    <citation type="submission" date="2019-12" db="EMBL/GenBank/DDBJ databases">
        <title>Strain KN286 was isolated from seawater, which was collected from Caroline Seamount in the tropical western Pacific.</title>
        <authorList>
            <person name="Wang Q."/>
        </authorList>
    </citation>
    <scope>NUCLEOTIDE SEQUENCE [LARGE SCALE GENOMIC DNA]</scope>
    <source>
        <strain evidence="3 4">KN286</strain>
    </source>
</reference>
<evidence type="ECO:0000313" key="3">
    <source>
        <dbReference type="EMBL" id="MXU66418.1"/>
    </source>
</evidence>
<dbReference type="AlphaFoldDB" id="A0A6B0TYB5"/>
<dbReference type="CDD" id="cd07067">
    <property type="entry name" value="HP_PGM_like"/>
    <property type="match status" value="1"/>
</dbReference>
<gene>
    <name evidence="3" type="ORF">GSH16_13280</name>
</gene>
<feature type="region of interest" description="Disordered" evidence="2">
    <location>
        <begin position="1"/>
        <end position="38"/>
    </location>
</feature>
<evidence type="ECO:0000313" key="4">
    <source>
        <dbReference type="Proteomes" id="UP000436016"/>
    </source>
</evidence>
<evidence type="ECO:0000256" key="2">
    <source>
        <dbReference type="SAM" id="MobiDB-lite"/>
    </source>
</evidence>
<dbReference type="Pfam" id="PF00300">
    <property type="entry name" value="His_Phos_1"/>
    <property type="match status" value="1"/>
</dbReference>
<dbReference type="SMART" id="SM00855">
    <property type="entry name" value="PGAM"/>
    <property type="match status" value="1"/>
</dbReference>
<organism evidence="3 4">
    <name type="scientific">Oceanomicrobium pacificus</name>
    <dbReference type="NCBI Taxonomy" id="2692916"/>
    <lineage>
        <taxon>Bacteria</taxon>
        <taxon>Pseudomonadati</taxon>
        <taxon>Pseudomonadota</taxon>
        <taxon>Alphaproteobacteria</taxon>
        <taxon>Rhodobacterales</taxon>
        <taxon>Paracoccaceae</taxon>
        <taxon>Oceanomicrobium</taxon>
    </lineage>
</organism>
<dbReference type="InterPro" id="IPR029033">
    <property type="entry name" value="His_PPase_superfam"/>
</dbReference>
<dbReference type="EMBL" id="WUWG01000006">
    <property type="protein sequence ID" value="MXU66418.1"/>
    <property type="molecule type" value="Genomic_DNA"/>
</dbReference>
<accession>A0A6B0TYB5</accession>
<evidence type="ECO:0000256" key="1">
    <source>
        <dbReference type="PIRSR" id="PIRSR613078-2"/>
    </source>
</evidence>
<feature type="compositionally biased region" description="Basic and acidic residues" evidence="2">
    <location>
        <begin position="22"/>
        <end position="38"/>
    </location>
</feature>
<dbReference type="Gene3D" id="3.40.50.1240">
    <property type="entry name" value="Phosphoglycerate mutase-like"/>
    <property type="match status" value="1"/>
</dbReference>
<feature type="binding site" evidence="1">
    <location>
        <position position="58"/>
    </location>
    <ligand>
        <name>substrate</name>
    </ligand>
</feature>
<name>A0A6B0TYB5_9RHOB</name>
<comment type="caution">
    <text evidence="3">The sequence shown here is derived from an EMBL/GenBank/DDBJ whole genome shotgun (WGS) entry which is preliminary data.</text>
</comment>
<protein>
    <submittedName>
        <fullName evidence="3">Histidine phosphatase family protein</fullName>
    </submittedName>
</protein>
<keyword evidence="4" id="KW-1185">Reference proteome</keyword>
<proteinExistence type="predicted"/>
<dbReference type="PANTHER" id="PTHR47623">
    <property type="entry name" value="OS09G0287300 PROTEIN"/>
    <property type="match status" value="1"/>
</dbReference>
<sequence>MKQLVLMRHAKSSWSDPDEADLDRPLNDRGKAASERMGKWLRKREFSPDIVLVSPAKRTRDTWKRVARKLGSEVKAKTEQDIYSASPKALLKLIKDQPDSAGSILLVGHQPTLSSLTRKLSGGKVKSSNKAAFSVFPTAACAVLEFDTESWAEVEFDSGSFVKFRKPKDFD</sequence>
<dbReference type="InterPro" id="IPR013078">
    <property type="entry name" value="His_Pase_superF_clade-1"/>
</dbReference>
<dbReference type="RefSeq" id="WP_160855902.1">
    <property type="nucleotide sequence ID" value="NZ_WUWG01000006.1"/>
</dbReference>